<evidence type="ECO:0000256" key="3">
    <source>
        <dbReference type="ARBA" id="ARBA00023180"/>
    </source>
</evidence>
<dbReference type="GO" id="GO:0005507">
    <property type="term" value="F:copper ion binding"/>
    <property type="evidence" value="ECO:0007669"/>
    <property type="project" value="InterPro"/>
</dbReference>
<dbReference type="STRING" id="747676.F4R856"/>
<dbReference type="CDD" id="cd13883">
    <property type="entry name" value="CuRO_2_Diphenol_Ox"/>
    <property type="match status" value="1"/>
</dbReference>
<dbReference type="Pfam" id="PF07732">
    <property type="entry name" value="Cu-oxidase_3"/>
    <property type="match status" value="1"/>
</dbReference>
<dbReference type="EMBL" id="GL883092">
    <property type="protein sequence ID" value="EGG11671.1"/>
    <property type="molecule type" value="Genomic_DNA"/>
</dbReference>
<dbReference type="Pfam" id="PF00394">
    <property type="entry name" value="Cu-oxidase"/>
    <property type="match status" value="1"/>
</dbReference>
<dbReference type="HOGENOM" id="CLU_006504_7_1_1"/>
<feature type="domain" description="Plastocyanin-like" evidence="5">
    <location>
        <begin position="189"/>
        <end position="332"/>
    </location>
</feature>
<dbReference type="Gene3D" id="2.60.40.420">
    <property type="entry name" value="Cupredoxins - blue copper proteins"/>
    <property type="match status" value="3"/>
</dbReference>
<dbReference type="CDD" id="cd13857">
    <property type="entry name" value="CuRO_1_Diphenol_Ox"/>
    <property type="match status" value="1"/>
</dbReference>
<dbReference type="KEGG" id="mlr:MELLADRAFT_124656"/>
<feature type="signal peptide" evidence="4">
    <location>
        <begin position="1"/>
        <end position="19"/>
    </location>
</feature>
<dbReference type="InterPro" id="IPR008972">
    <property type="entry name" value="Cupredoxin"/>
</dbReference>
<feature type="chain" id="PRO_5003320653" evidence="4">
    <location>
        <begin position="20"/>
        <end position="645"/>
    </location>
</feature>
<dbReference type="GeneID" id="18926876"/>
<dbReference type="SUPFAM" id="SSF49503">
    <property type="entry name" value="Cupredoxins"/>
    <property type="match status" value="3"/>
</dbReference>
<dbReference type="RefSeq" id="XP_007405306.1">
    <property type="nucleotide sequence ID" value="XM_007405244.1"/>
</dbReference>
<keyword evidence="2" id="KW-0186">Copper</keyword>
<dbReference type="PANTHER" id="PTHR11709:SF414">
    <property type="entry name" value="ADR239WP"/>
    <property type="match status" value="1"/>
</dbReference>
<feature type="domain" description="Plastocyanin-like" evidence="6">
    <location>
        <begin position="515"/>
        <end position="609"/>
    </location>
</feature>
<dbReference type="InterPro" id="IPR011706">
    <property type="entry name" value="Cu-oxidase_C"/>
</dbReference>
<dbReference type="OrthoDB" id="2503026at2759"/>
<evidence type="ECO:0000313" key="9">
    <source>
        <dbReference type="Proteomes" id="UP000001072"/>
    </source>
</evidence>
<evidence type="ECO:0000256" key="2">
    <source>
        <dbReference type="ARBA" id="ARBA00023008"/>
    </source>
</evidence>
<dbReference type="Pfam" id="PF07731">
    <property type="entry name" value="Cu-oxidase_2"/>
    <property type="match status" value="1"/>
</dbReference>
<dbReference type="AlphaFoldDB" id="F4R856"/>
<dbReference type="Proteomes" id="UP000001072">
    <property type="component" value="Unassembled WGS sequence"/>
</dbReference>
<sequence length="645" mass="71318">MDRLAYFFLFSFILRFTIQHPGLLATQHRGLSLNTPKPEYQLDPNFEINSKGITRKFVLEVTNITASPDGFLRRVLVINKHMPGPLIEANDGDNLEITVINQLDSPLSFHWHGLHQNGTNWEDGITAVTQCPIPASGGRYTYKFQLRKQYGTFWYHAHHQNLKADGILGPLIIHSPEDPLKRGVDFDQEIVLILTDWYHTMSSEIVRQMRSPKGYMGSAAAPSPNSALMNGVGEYNCRFATKSERCKTTSPPEFSVVAGNKVRFRIIGGGSLAMFYFSADQHVLNVTEADATPVHGPTGIHRVKLHNGQRYSAIVTIGEKEAGSSFYIRGTMESDCWSWVNNDVQLTAYGIVRVSASNGYIDPRSSQERPVSRDWKEQPDGSCVDLNPNELSPIIPVSPPKKVAGTGQFTSAFGFRSIFNSSQIAPDAAPPTPGTVIPGMKKRQVQITTADGSAPRGNAPLPAPITLNAGPPPIPKNGVARWFVNNVTWEAFTYQPILFDLTPGGVGRVNETRVTSVTFPTAEWYDLYLVNTDAGLNHPFHLHGMDMHLVAFGTGLPTPDVLSKLQYRTDNPLRRDTVMVEGGSFVVARVRADLVGVWMMHCHMGWHLSGVVHPDDIKKMKIPERSRAMCNVPGGGSRDQTQPGR</sequence>
<protein>
    <submittedName>
        <fullName evidence="8">Multi-copper oxidase laccase-like protein</fullName>
    </submittedName>
</protein>
<gene>
    <name evidence="8" type="ORF">MELLADRAFT_124656</name>
</gene>
<evidence type="ECO:0000256" key="1">
    <source>
        <dbReference type="ARBA" id="ARBA00010609"/>
    </source>
</evidence>
<evidence type="ECO:0000259" key="5">
    <source>
        <dbReference type="Pfam" id="PF00394"/>
    </source>
</evidence>
<evidence type="ECO:0000256" key="4">
    <source>
        <dbReference type="SAM" id="SignalP"/>
    </source>
</evidence>
<reference evidence="9" key="1">
    <citation type="journal article" date="2011" name="Proc. Natl. Acad. Sci. U.S.A.">
        <title>Obligate biotrophy features unraveled by the genomic analysis of rust fungi.</title>
        <authorList>
            <person name="Duplessis S."/>
            <person name="Cuomo C.A."/>
            <person name="Lin Y.-C."/>
            <person name="Aerts A."/>
            <person name="Tisserant E."/>
            <person name="Veneault-Fourrey C."/>
            <person name="Joly D.L."/>
            <person name="Hacquard S."/>
            <person name="Amselem J."/>
            <person name="Cantarel B.L."/>
            <person name="Chiu R."/>
            <person name="Coutinho P.M."/>
            <person name="Feau N."/>
            <person name="Field M."/>
            <person name="Frey P."/>
            <person name="Gelhaye E."/>
            <person name="Goldberg J."/>
            <person name="Grabherr M.G."/>
            <person name="Kodira C.D."/>
            <person name="Kohler A."/>
            <person name="Kuees U."/>
            <person name="Lindquist E.A."/>
            <person name="Lucas S.M."/>
            <person name="Mago R."/>
            <person name="Mauceli E."/>
            <person name="Morin E."/>
            <person name="Murat C."/>
            <person name="Pangilinan J.L."/>
            <person name="Park R."/>
            <person name="Pearson M."/>
            <person name="Quesneville H."/>
            <person name="Rouhier N."/>
            <person name="Sakthikumar S."/>
            <person name="Salamov A.A."/>
            <person name="Schmutz J."/>
            <person name="Selles B."/>
            <person name="Shapiro H."/>
            <person name="Tanguay P."/>
            <person name="Tuskan G.A."/>
            <person name="Henrissat B."/>
            <person name="Van de Peer Y."/>
            <person name="Rouze P."/>
            <person name="Ellis J.G."/>
            <person name="Dodds P.N."/>
            <person name="Schein J.E."/>
            <person name="Zhong S."/>
            <person name="Hamelin R.C."/>
            <person name="Grigoriev I.V."/>
            <person name="Szabo L.J."/>
            <person name="Martin F."/>
        </authorList>
    </citation>
    <scope>NUCLEOTIDE SEQUENCE [LARGE SCALE GENOMIC DNA]</scope>
    <source>
        <strain evidence="9">98AG31 / pathotype 3-4-7</strain>
    </source>
</reference>
<dbReference type="CDD" id="cd13904">
    <property type="entry name" value="CuRO_3_Diphenol_Ox"/>
    <property type="match status" value="1"/>
</dbReference>
<dbReference type="VEuPathDB" id="FungiDB:MELLADRAFT_124656"/>
<dbReference type="InterPro" id="IPR045087">
    <property type="entry name" value="Cu-oxidase_fam"/>
</dbReference>
<dbReference type="GO" id="GO:0016491">
    <property type="term" value="F:oxidoreductase activity"/>
    <property type="evidence" value="ECO:0007669"/>
    <property type="project" value="InterPro"/>
</dbReference>
<dbReference type="InterPro" id="IPR001117">
    <property type="entry name" value="Cu-oxidase_2nd"/>
</dbReference>
<proteinExistence type="inferred from homology"/>
<evidence type="ECO:0000313" key="8">
    <source>
        <dbReference type="EMBL" id="EGG11671.1"/>
    </source>
</evidence>
<evidence type="ECO:0000259" key="7">
    <source>
        <dbReference type="Pfam" id="PF07732"/>
    </source>
</evidence>
<name>F4R856_MELLP</name>
<dbReference type="InterPro" id="IPR011707">
    <property type="entry name" value="Cu-oxidase-like_N"/>
</dbReference>
<organism evidence="9">
    <name type="scientific">Melampsora larici-populina (strain 98AG31 / pathotype 3-4-7)</name>
    <name type="common">Poplar leaf rust fungus</name>
    <dbReference type="NCBI Taxonomy" id="747676"/>
    <lineage>
        <taxon>Eukaryota</taxon>
        <taxon>Fungi</taxon>
        <taxon>Dikarya</taxon>
        <taxon>Basidiomycota</taxon>
        <taxon>Pucciniomycotina</taxon>
        <taxon>Pucciniomycetes</taxon>
        <taxon>Pucciniales</taxon>
        <taxon>Melampsoraceae</taxon>
        <taxon>Melampsora</taxon>
    </lineage>
</organism>
<dbReference type="InParanoid" id="F4R856"/>
<keyword evidence="3" id="KW-0325">Glycoprotein</keyword>
<keyword evidence="9" id="KW-1185">Reference proteome</keyword>
<feature type="domain" description="Plastocyanin-like" evidence="7">
    <location>
        <begin position="61"/>
        <end position="177"/>
    </location>
</feature>
<comment type="similarity">
    <text evidence="1">Belongs to the multicopper oxidase family.</text>
</comment>
<keyword evidence="4" id="KW-0732">Signal</keyword>
<dbReference type="eggNOG" id="KOG1263">
    <property type="taxonomic scope" value="Eukaryota"/>
</dbReference>
<evidence type="ECO:0000259" key="6">
    <source>
        <dbReference type="Pfam" id="PF07731"/>
    </source>
</evidence>
<dbReference type="PANTHER" id="PTHR11709">
    <property type="entry name" value="MULTI-COPPER OXIDASE"/>
    <property type="match status" value="1"/>
</dbReference>
<accession>F4R856</accession>